<organism evidence="1 2">
    <name type="scientific">Sphenostylis stenocarpa</name>
    <dbReference type="NCBI Taxonomy" id="92480"/>
    <lineage>
        <taxon>Eukaryota</taxon>
        <taxon>Viridiplantae</taxon>
        <taxon>Streptophyta</taxon>
        <taxon>Embryophyta</taxon>
        <taxon>Tracheophyta</taxon>
        <taxon>Spermatophyta</taxon>
        <taxon>Magnoliopsida</taxon>
        <taxon>eudicotyledons</taxon>
        <taxon>Gunneridae</taxon>
        <taxon>Pentapetalae</taxon>
        <taxon>rosids</taxon>
        <taxon>fabids</taxon>
        <taxon>Fabales</taxon>
        <taxon>Fabaceae</taxon>
        <taxon>Papilionoideae</taxon>
        <taxon>50 kb inversion clade</taxon>
        <taxon>NPAAA clade</taxon>
        <taxon>indigoferoid/millettioid clade</taxon>
        <taxon>Phaseoleae</taxon>
        <taxon>Sphenostylis</taxon>
    </lineage>
</organism>
<reference evidence="1" key="1">
    <citation type="submission" date="2023-10" db="EMBL/GenBank/DDBJ databases">
        <authorList>
            <person name="Domelevo Entfellner J.-B."/>
        </authorList>
    </citation>
    <scope>NUCLEOTIDE SEQUENCE</scope>
</reference>
<accession>A0AA86RPB1</accession>
<protein>
    <submittedName>
        <fullName evidence="1">Uncharacterized protein</fullName>
    </submittedName>
</protein>
<dbReference type="Gramene" id="rna-AYBTSS11_LOCUS1984">
    <property type="protein sequence ID" value="CAJ1853776.1"/>
    <property type="gene ID" value="gene-AYBTSS11_LOCUS1984"/>
</dbReference>
<keyword evidence="2" id="KW-1185">Reference proteome</keyword>
<evidence type="ECO:0000313" key="2">
    <source>
        <dbReference type="Proteomes" id="UP001189624"/>
    </source>
</evidence>
<evidence type="ECO:0000313" key="1">
    <source>
        <dbReference type="EMBL" id="CAJ1853776.1"/>
    </source>
</evidence>
<gene>
    <name evidence="1" type="ORF">AYBTSS11_LOCUS1984</name>
</gene>
<proteinExistence type="predicted"/>
<sequence length="52" mass="6222">MEKKEGQRRHDRVTHSAVFLILYFPNEPKVAKNALKKAWCLVVWRQVWMAVL</sequence>
<name>A0AA86RPB1_9FABA</name>
<dbReference type="EMBL" id="OY731398">
    <property type="protein sequence ID" value="CAJ1853776.1"/>
    <property type="molecule type" value="Genomic_DNA"/>
</dbReference>
<dbReference type="Proteomes" id="UP001189624">
    <property type="component" value="Chromosome 1"/>
</dbReference>
<dbReference type="AlphaFoldDB" id="A0AA86RPB1"/>